<gene>
    <name evidence="3" type="ORF">PAGU1578_04280</name>
</gene>
<feature type="domain" description="Hydantoinase A/oxoprolinase" evidence="1">
    <location>
        <begin position="178"/>
        <end position="456"/>
    </location>
</feature>
<dbReference type="AlphaFoldDB" id="A0A480B3E5"/>
<evidence type="ECO:0000259" key="1">
    <source>
        <dbReference type="Pfam" id="PF01968"/>
    </source>
</evidence>
<protein>
    <submittedName>
        <fullName evidence="3">Hydantoinase</fullName>
    </submittedName>
</protein>
<dbReference type="EMBL" id="BJCQ01000010">
    <property type="protein sequence ID" value="GCL66807.1"/>
    <property type="molecule type" value="Genomic_DNA"/>
</dbReference>
<name>A0A480B3E5_9FIRM</name>
<comment type="caution">
    <text evidence="3">The sequence shown here is derived from an EMBL/GenBank/DDBJ whole genome shotgun (WGS) entry which is preliminary data.</text>
</comment>
<dbReference type="InterPro" id="IPR002821">
    <property type="entry name" value="Hydantoinase_A"/>
</dbReference>
<reference evidence="3 4" key="1">
    <citation type="submission" date="2019-03" db="EMBL/GenBank/DDBJ databases">
        <title>Draft genome sequences of two Veillonella tobetsuensis clinical isolates from intraoperative bronchial fluids of elderly patients with pulmonary carcinoma.</title>
        <authorList>
            <person name="Akiyama T."/>
        </authorList>
    </citation>
    <scope>NUCLEOTIDE SEQUENCE [LARGE SCALE GENOMIC DNA]</scope>
    <source>
        <strain evidence="3 4">PAGU 1578</strain>
    </source>
</reference>
<dbReference type="PANTHER" id="PTHR11365:SF2">
    <property type="entry name" value="5-OXOPROLINASE"/>
    <property type="match status" value="1"/>
</dbReference>
<dbReference type="GO" id="GO:0005829">
    <property type="term" value="C:cytosol"/>
    <property type="evidence" value="ECO:0007669"/>
    <property type="project" value="TreeGrafter"/>
</dbReference>
<dbReference type="InterPro" id="IPR008040">
    <property type="entry name" value="Hydant_A_N"/>
</dbReference>
<evidence type="ECO:0000259" key="2">
    <source>
        <dbReference type="Pfam" id="PF05378"/>
    </source>
</evidence>
<dbReference type="RefSeq" id="WP_137660422.1">
    <property type="nucleotide sequence ID" value="NZ_BJCQ01000010.1"/>
</dbReference>
<dbReference type="InterPro" id="IPR045079">
    <property type="entry name" value="Oxoprolinase-like"/>
</dbReference>
<accession>A0A480B3E5</accession>
<dbReference type="InterPro" id="IPR043129">
    <property type="entry name" value="ATPase_NBD"/>
</dbReference>
<dbReference type="Proteomes" id="UP000300381">
    <property type="component" value="Unassembled WGS sequence"/>
</dbReference>
<sequence>MLLGIDVGGTFTDAVIIDGANVVSWAKRRTTKDNLMIGITEALGAVLVDIDSAQIEQVTLSTTVVTNTIVEHKEQPVDLYVVAGPGRNVDDIFPVRPVYLKGYTDHRGIVVESTKCEAINHIAHTVQSRSGTNLAAVSAKFGIRNPKEELDVTNALSAMYDTISTGSSLSGNLNFPRRTISAYFNSAVTDVFNRFRQAVRDALVAHNITAPVYILKADGGSLPIDTIASVPVETVFTGPAATVLGLEALRSATLGHTVALDIGGTTTDISLWKQGEPLMTKEGVSIRNYPSAVRSFAVTSVGIGGESVVRYNNGNLTVGPERVGPSVALGGIEPTLGDALIVLGKAQYGDGQKAYDGIAQIDSTIDATTMAQRIVNVAVQVIQEGIDTVVAKENKRPIYVVADIVHPDPFVPAQLVIVGGTAASLGPIIGDQLGLPIHIPSDAAVANAIGAGVANHTMAITIHVDTKRRTMVVPELGIQDTSSHLRSAQAVEEIAYSLLREAAKEQGLVTSDVLPDIETISVEDFPVVDGWQSMERIITVKVQLQAGVSSYVES</sequence>
<evidence type="ECO:0000313" key="3">
    <source>
        <dbReference type="EMBL" id="GCL66807.1"/>
    </source>
</evidence>
<dbReference type="PANTHER" id="PTHR11365">
    <property type="entry name" value="5-OXOPROLINASE RELATED"/>
    <property type="match status" value="1"/>
</dbReference>
<dbReference type="Pfam" id="PF01968">
    <property type="entry name" value="Hydantoinase_A"/>
    <property type="match status" value="1"/>
</dbReference>
<feature type="domain" description="Hydantoinase/oxoprolinase N-terminal" evidence="2">
    <location>
        <begin position="3"/>
        <end position="158"/>
    </location>
</feature>
<dbReference type="SUPFAM" id="SSF53067">
    <property type="entry name" value="Actin-like ATPase domain"/>
    <property type="match status" value="1"/>
</dbReference>
<organism evidence="3 4">
    <name type="scientific">Veillonella tobetsuensis</name>
    <dbReference type="NCBI Taxonomy" id="1110546"/>
    <lineage>
        <taxon>Bacteria</taxon>
        <taxon>Bacillati</taxon>
        <taxon>Bacillota</taxon>
        <taxon>Negativicutes</taxon>
        <taxon>Veillonellales</taxon>
        <taxon>Veillonellaceae</taxon>
        <taxon>Veillonella</taxon>
    </lineage>
</organism>
<evidence type="ECO:0000313" key="4">
    <source>
        <dbReference type="Proteomes" id="UP000300381"/>
    </source>
</evidence>
<dbReference type="GO" id="GO:0017168">
    <property type="term" value="F:5-oxoprolinase (ATP-hydrolyzing) activity"/>
    <property type="evidence" value="ECO:0007669"/>
    <property type="project" value="TreeGrafter"/>
</dbReference>
<proteinExistence type="predicted"/>
<dbReference type="Pfam" id="PF05378">
    <property type="entry name" value="Hydant_A_N"/>
    <property type="match status" value="1"/>
</dbReference>
<dbReference type="GO" id="GO:0006749">
    <property type="term" value="P:glutathione metabolic process"/>
    <property type="evidence" value="ECO:0007669"/>
    <property type="project" value="TreeGrafter"/>
</dbReference>